<evidence type="ECO:0000256" key="3">
    <source>
        <dbReference type="ARBA" id="ARBA00009226"/>
    </source>
</evidence>
<dbReference type="InterPro" id="IPR028976">
    <property type="entry name" value="CheC-like_sf"/>
</dbReference>
<keyword evidence="14" id="KW-0966">Cell projection</keyword>
<comment type="subcellular location">
    <subcellularLocation>
        <location evidence="1">Bacterial flagellum basal body</location>
    </subcellularLocation>
    <subcellularLocation>
        <location evidence="2">Cell membrane</location>
        <topology evidence="2">Peripheral membrane protein</topology>
    </subcellularLocation>
</comment>
<evidence type="ECO:0000256" key="2">
    <source>
        <dbReference type="ARBA" id="ARBA00004202"/>
    </source>
</evidence>
<evidence type="ECO:0000313" key="14">
    <source>
        <dbReference type="EMBL" id="SMO59248.1"/>
    </source>
</evidence>
<name>A0A521CIJ0_9BACT</name>
<organism evidence="14 15">
    <name type="scientific">Fodinibius sediminis</name>
    <dbReference type="NCBI Taxonomy" id="1214077"/>
    <lineage>
        <taxon>Bacteria</taxon>
        <taxon>Pseudomonadati</taxon>
        <taxon>Balneolota</taxon>
        <taxon>Balneolia</taxon>
        <taxon>Balneolales</taxon>
        <taxon>Balneolaceae</taxon>
        <taxon>Fodinibius</taxon>
    </lineage>
</organism>
<gene>
    <name evidence="14" type="ORF">SAMN06265218_106102</name>
</gene>
<feature type="domain" description="Flagellar motor switch protein FliN-like C-terminal" evidence="13">
    <location>
        <begin position="243"/>
        <end position="311"/>
    </location>
</feature>
<dbReference type="InterPro" id="IPR001172">
    <property type="entry name" value="FliN_T3SS_HrcQb"/>
</dbReference>
<dbReference type="Pfam" id="PF01052">
    <property type="entry name" value="FliMN_C"/>
    <property type="match status" value="1"/>
</dbReference>
<protein>
    <recommendedName>
        <fullName evidence="5">Flagellar motor switch protein FliM</fullName>
    </recommendedName>
</protein>
<keyword evidence="14" id="KW-0282">Flagellum</keyword>
<keyword evidence="8" id="KW-0283">Flagellar rotation</keyword>
<dbReference type="InterPro" id="IPR001543">
    <property type="entry name" value="FliN-like_C"/>
</dbReference>
<dbReference type="Pfam" id="PF02154">
    <property type="entry name" value="FliM"/>
    <property type="match status" value="1"/>
</dbReference>
<dbReference type="EMBL" id="FXTH01000006">
    <property type="protein sequence ID" value="SMO59248.1"/>
    <property type="molecule type" value="Genomic_DNA"/>
</dbReference>
<dbReference type="GO" id="GO:0005886">
    <property type="term" value="C:plasma membrane"/>
    <property type="evidence" value="ECO:0007669"/>
    <property type="project" value="UniProtKB-SubCell"/>
</dbReference>
<evidence type="ECO:0000256" key="1">
    <source>
        <dbReference type="ARBA" id="ARBA00004117"/>
    </source>
</evidence>
<evidence type="ECO:0000256" key="7">
    <source>
        <dbReference type="ARBA" id="ARBA00022500"/>
    </source>
</evidence>
<dbReference type="GO" id="GO:0009425">
    <property type="term" value="C:bacterial-type flagellum basal body"/>
    <property type="evidence" value="ECO:0007669"/>
    <property type="project" value="UniProtKB-SubCell"/>
</dbReference>
<dbReference type="PANTHER" id="PTHR30034:SF6">
    <property type="entry name" value="YOP PROTEINS TRANSLOCATION PROTEIN Q"/>
    <property type="match status" value="1"/>
</dbReference>
<dbReference type="PANTHER" id="PTHR30034">
    <property type="entry name" value="FLAGELLAR MOTOR SWITCH PROTEIN FLIM"/>
    <property type="match status" value="1"/>
</dbReference>
<dbReference type="InterPro" id="IPR036429">
    <property type="entry name" value="SpoA-like_sf"/>
</dbReference>
<dbReference type="CDD" id="cd17908">
    <property type="entry name" value="FliM"/>
    <property type="match status" value="1"/>
</dbReference>
<dbReference type="InterPro" id="IPR001689">
    <property type="entry name" value="Flag_FliM"/>
</dbReference>
<dbReference type="GO" id="GO:0071978">
    <property type="term" value="P:bacterial-type flagellum-dependent swarming motility"/>
    <property type="evidence" value="ECO:0007669"/>
    <property type="project" value="TreeGrafter"/>
</dbReference>
<evidence type="ECO:0000256" key="6">
    <source>
        <dbReference type="ARBA" id="ARBA00022475"/>
    </source>
</evidence>
<dbReference type="RefSeq" id="WP_142714095.1">
    <property type="nucleotide sequence ID" value="NZ_FXTH01000006.1"/>
</dbReference>
<comment type="similarity">
    <text evidence="4">Belongs to the FliM family.</text>
</comment>
<keyword evidence="6" id="KW-1003">Cell membrane</keyword>
<keyword evidence="10" id="KW-0975">Bacterial flagellum</keyword>
<dbReference type="PIRSF" id="PIRSF002888">
    <property type="entry name" value="FliM"/>
    <property type="match status" value="1"/>
</dbReference>
<evidence type="ECO:0000256" key="5">
    <source>
        <dbReference type="ARBA" id="ARBA00021898"/>
    </source>
</evidence>
<accession>A0A521CIJ0</accession>
<keyword evidence="14" id="KW-0969">Cilium</keyword>
<dbReference type="SUPFAM" id="SSF101801">
    <property type="entry name" value="Surface presentation of antigens (SPOA)"/>
    <property type="match status" value="1"/>
</dbReference>
<feature type="region of interest" description="Disordered" evidence="12">
    <location>
        <begin position="1"/>
        <end position="22"/>
    </location>
</feature>
<dbReference type="Gene3D" id="3.40.1550.10">
    <property type="entry name" value="CheC-like"/>
    <property type="match status" value="1"/>
</dbReference>
<evidence type="ECO:0000256" key="10">
    <source>
        <dbReference type="ARBA" id="ARBA00023143"/>
    </source>
</evidence>
<evidence type="ECO:0000259" key="13">
    <source>
        <dbReference type="Pfam" id="PF01052"/>
    </source>
</evidence>
<proteinExistence type="inferred from homology"/>
<evidence type="ECO:0000256" key="11">
    <source>
        <dbReference type="ARBA" id="ARBA00025044"/>
    </source>
</evidence>
<dbReference type="GO" id="GO:0003774">
    <property type="term" value="F:cytoskeletal motor activity"/>
    <property type="evidence" value="ECO:0007669"/>
    <property type="project" value="InterPro"/>
</dbReference>
<dbReference type="Proteomes" id="UP000317593">
    <property type="component" value="Unassembled WGS sequence"/>
</dbReference>
<evidence type="ECO:0000256" key="4">
    <source>
        <dbReference type="ARBA" id="ARBA00011049"/>
    </source>
</evidence>
<dbReference type="PRINTS" id="PR00956">
    <property type="entry name" value="FLGMOTORFLIN"/>
</dbReference>
<keyword evidence="15" id="KW-1185">Reference proteome</keyword>
<evidence type="ECO:0000313" key="15">
    <source>
        <dbReference type="Proteomes" id="UP000317593"/>
    </source>
</evidence>
<evidence type="ECO:0000256" key="8">
    <source>
        <dbReference type="ARBA" id="ARBA00022779"/>
    </source>
</evidence>
<dbReference type="OrthoDB" id="9806941at2"/>
<comment type="similarity">
    <text evidence="3">Belongs to the FliN/MopA/SpaO family.</text>
</comment>
<evidence type="ECO:0000256" key="12">
    <source>
        <dbReference type="SAM" id="MobiDB-lite"/>
    </source>
</evidence>
<sequence length="317" mass="35941">MEESVSSPKIFASKSSASPRNVSVEPYDFKQPKLVSKGIMKGLQNIHDLVSRSLTRIFTDSINQKVEVSLEDIDERIFSEFLNVLEAPEALFLFNIKELSNWTLIEIPPSFCLYCIERQGGSRTAKVKPPKALSRIEERIISRIIKKVSAELSHAWSPYMNITFEDYVYESKPANVRTISSHVPGIIVTFKVKTGDITMPIRICYPYAMLKDQMDNSLQNPNTPYRQRALDSKEQHQFETYMKQVDVPLQVILGQANITMKELLNLTEGDVIKLGQPIDKPLPVLINGTQKMNGYPGNYNGNRAVKIFDILTPVNTD</sequence>
<dbReference type="AlphaFoldDB" id="A0A521CIJ0"/>
<dbReference type="GO" id="GO:0050918">
    <property type="term" value="P:positive chemotaxis"/>
    <property type="evidence" value="ECO:0007669"/>
    <property type="project" value="TreeGrafter"/>
</dbReference>
<feature type="compositionally biased region" description="Polar residues" evidence="12">
    <location>
        <begin position="1"/>
        <end position="21"/>
    </location>
</feature>
<comment type="function">
    <text evidence="11">FliM is one of three proteins (FliG, FliN, FliM) that forms the rotor-mounted switch complex (C ring), located at the base of the basal body. This complex interacts with the CheY and CheZ chemotaxis proteins, in addition to contacting components of the motor that determine the direction of flagellar rotation.</text>
</comment>
<dbReference type="Gene3D" id="2.30.330.10">
    <property type="entry name" value="SpoA-like"/>
    <property type="match status" value="1"/>
</dbReference>
<keyword evidence="9" id="KW-0472">Membrane</keyword>
<keyword evidence="7" id="KW-0145">Chemotaxis</keyword>
<reference evidence="14 15" key="1">
    <citation type="submission" date="2017-05" db="EMBL/GenBank/DDBJ databases">
        <authorList>
            <person name="Varghese N."/>
            <person name="Submissions S."/>
        </authorList>
    </citation>
    <scope>NUCLEOTIDE SEQUENCE [LARGE SCALE GENOMIC DNA]</scope>
    <source>
        <strain evidence="14 15">DSM 21194</strain>
    </source>
</reference>
<evidence type="ECO:0000256" key="9">
    <source>
        <dbReference type="ARBA" id="ARBA00023136"/>
    </source>
</evidence>